<keyword evidence="1" id="KW-1133">Transmembrane helix</keyword>
<sequence>MEVVAHMVLMRFNMTGFYVVYKNFLPVLQELPYFGYLACFYIFGVENLIAGVNLCTSVQPSMSKEVLRSLISCFVYVISSMLMLFDAESDFKYIKPTKKPNDQLQKPLHPYFKYNHLHSQGMASMVCSGIHMLHFLVALSVLRFSEDTGTEYDLGNVVLHLLKYYQWIWDYINSDPEGATNSTNALGFSSQ</sequence>
<dbReference type="AlphaFoldDB" id="A0A6P4HPE4"/>
<evidence type="ECO:0000259" key="2">
    <source>
        <dbReference type="Pfam" id="PF24985"/>
    </source>
</evidence>
<evidence type="ECO:0000256" key="1">
    <source>
        <dbReference type="SAM" id="Phobius"/>
    </source>
</evidence>
<feature type="transmembrane region" description="Helical" evidence="1">
    <location>
        <begin position="33"/>
        <end position="54"/>
    </location>
</feature>
<organism evidence="3 4">
    <name type="scientific">Drosophila kikkawai</name>
    <name type="common">Fruit fly</name>
    <dbReference type="NCBI Taxonomy" id="30033"/>
    <lineage>
        <taxon>Eukaryota</taxon>
        <taxon>Metazoa</taxon>
        <taxon>Ecdysozoa</taxon>
        <taxon>Arthropoda</taxon>
        <taxon>Hexapoda</taxon>
        <taxon>Insecta</taxon>
        <taxon>Pterygota</taxon>
        <taxon>Neoptera</taxon>
        <taxon>Endopterygota</taxon>
        <taxon>Diptera</taxon>
        <taxon>Brachycera</taxon>
        <taxon>Muscomorpha</taxon>
        <taxon>Ephydroidea</taxon>
        <taxon>Drosophilidae</taxon>
        <taxon>Drosophila</taxon>
        <taxon>Sophophora</taxon>
    </lineage>
</organism>
<reference evidence="4" key="1">
    <citation type="submission" date="2025-08" db="UniProtKB">
        <authorList>
            <consortium name="RefSeq"/>
        </authorList>
    </citation>
    <scope>IDENTIFICATION</scope>
    <source>
        <strain evidence="4">14028-0561.14</strain>
        <tissue evidence="4">Whole fly</tissue>
    </source>
</reference>
<protein>
    <recommendedName>
        <fullName evidence="2">DUF7775 domain-containing protein</fullName>
    </recommendedName>
</protein>
<feature type="transmembrane region" description="Helical" evidence="1">
    <location>
        <begin position="66"/>
        <end position="85"/>
    </location>
</feature>
<dbReference type="RefSeq" id="XP_017017425.1">
    <property type="nucleotide sequence ID" value="XM_017161936.1"/>
</dbReference>
<name>A0A6P4HPE4_DROKI</name>
<evidence type="ECO:0000313" key="4">
    <source>
        <dbReference type="RefSeq" id="XP_017017425.1"/>
    </source>
</evidence>
<proteinExistence type="predicted"/>
<dbReference type="PANTHER" id="PTHR41152">
    <property type="entry name" value="AT26438P-RELATED"/>
    <property type="match status" value="1"/>
</dbReference>
<dbReference type="OrthoDB" id="7789408at2759"/>
<keyword evidence="3" id="KW-1185">Reference proteome</keyword>
<feature type="transmembrane region" description="Helical" evidence="1">
    <location>
        <begin position="122"/>
        <end position="142"/>
    </location>
</feature>
<dbReference type="InterPro" id="IPR056677">
    <property type="entry name" value="DUF7775"/>
</dbReference>
<dbReference type="Proteomes" id="UP001652661">
    <property type="component" value="Chromosome 3R"/>
</dbReference>
<dbReference type="PANTHER" id="PTHR41152:SF8">
    <property type="entry name" value="AT26438P-RELATED"/>
    <property type="match status" value="1"/>
</dbReference>
<dbReference type="Pfam" id="PF24985">
    <property type="entry name" value="DUF7775"/>
    <property type="match status" value="1"/>
</dbReference>
<accession>A0A6P4HPE4</accession>
<dbReference type="GeneID" id="108071250"/>
<feature type="domain" description="DUF7775" evidence="2">
    <location>
        <begin position="1"/>
        <end position="142"/>
    </location>
</feature>
<evidence type="ECO:0000313" key="3">
    <source>
        <dbReference type="Proteomes" id="UP001652661"/>
    </source>
</evidence>
<gene>
    <name evidence="4" type="primary">LOC108071250</name>
</gene>
<keyword evidence="1" id="KW-0472">Membrane</keyword>
<keyword evidence="1" id="KW-0812">Transmembrane</keyword>